<reference evidence="2 3" key="1">
    <citation type="journal article" date="2023" name="Life. Sci Alliance">
        <title>Evolutionary insights into 3D genome organization and epigenetic landscape of Vigna mungo.</title>
        <authorList>
            <person name="Junaid A."/>
            <person name="Singh B."/>
            <person name="Bhatia S."/>
        </authorList>
    </citation>
    <scope>NUCLEOTIDE SEQUENCE [LARGE SCALE GENOMIC DNA]</scope>
    <source>
        <strain evidence="2">Urdbean</strain>
    </source>
</reference>
<keyword evidence="3" id="KW-1185">Reference proteome</keyword>
<dbReference type="Proteomes" id="UP001374535">
    <property type="component" value="Chromosome 1"/>
</dbReference>
<protein>
    <submittedName>
        <fullName evidence="2">Uncharacterized protein</fullName>
    </submittedName>
</protein>
<proteinExistence type="predicted"/>
<sequence>MIMVLPFFVVFFFVLLFSAGFKWSQGSKNILSVSDDGLSLRQRESKLVGNVVGVGSPGIKSFLLNWFGIGDESPKFKIRWPENFEVSVGSRENSEPEGVSVVE</sequence>
<gene>
    <name evidence="2" type="ORF">V8G54_000665</name>
</gene>
<evidence type="ECO:0000313" key="3">
    <source>
        <dbReference type="Proteomes" id="UP001374535"/>
    </source>
</evidence>
<dbReference type="EMBL" id="CP144700">
    <property type="protein sequence ID" value="WVZ22121.1"/>
    <property type="molecule type" value="Genomic_DNA"/>
</dbReference>
<accession>A0AAQ3P503</accession>
<name>A0AAQ3P503_VIGMU</name>
<feature type="chain" id="PRO_5042845139" evidence="1">
    <location>
        <begin position="27"/>
        <end position="103"/>
    </location>
</feature>
<evidence type="ECO:0000313" key="2">
    <source>
        <dbReference type="EMBL" id="WVZ22121.1"/>
    </source>
</evidence>
<feature type="signal peptide" evidence="1">
    <location>
        <begin position="1"/>
        <end position="26"/>
    </location>
</feature>
<evidence type="ECO:0000256" key="1">
    <source>
        <dbReference type="SAM" id="SignalP"/>
    </source>
</evidence>
<keyword evidence="1" id="KW-0732">Signal</keyword>
<dbReference type="AlphaFoldDB" id="A0AAQ3P503"/>
<organism evidence="2 3">
    <name type="scientific">Vigna mungo</name>
    <name type="common">Black gram</name>
    <name type="synonym">Phaseolus mungo</name>
    <dbReference type="NCBI Taxonomy" id="3915"/>
    <lineage>
        <taxon>Eukaryota</taxon>
        <taxon>Viridiplantae</taxon>
        <taxon>Streptophyta</taxon>
        <taxon>Embryophyta</taxon>
        <taxon>Tracheophyta</taxon>
        <taxon>Spermatophyta</taxon>
        <taxon>Magnoliopsida</taxon>
        <taxon>eudicotyledons</taxon>
        <taxon>Gunneridae</taxon>
        <taxon>Pentapetalae</taxon>
        <taxon>rosids</taxon>
        <taxon>fabids</taxon>
        <taxon>Fabales</taxon>
        <taxon>Fabaceae</taxon>
        <taxon>Papilionoideae</taxon>
        <taxon>50 kb inversion clade</taxon>
        <taxon>NPAAA clade</taxon>
        <taxon>indigoferoid/millettioid clade</taxon>
        <taxon>Phaseoleae</taxon>
        <taxon>Vigna</taxon>
    </lineage>
</organism>